<evidence type="ECO:0000313" key="1">
    <source>
        <dbReference type="EMBL" id="JAG15534.1"/>
    </source>
</evidence>
<dbReference type="EMBL" id="GBHO01028070">
    <property type="protein sequence ID" value="JAG15534.1"/>
    <property type="molecule type" value="Transcribed_RNA"/>
</dbReference>
<reference evidence="1" key="1">
    <citation type="journal article" date="2014" name="PLoS ONE">
        <title>Transcriptome-Based Identification of ABC Transporters in the Western Tarnished Plant Bug Lygus hesperus.</title>
        <authorList>
            <person name="Hull J.J."/>
            <person name="Chaney K."/>
            <person name="Geib S.M."/>
            <person name="Fabrick J.A."/>
            <person name="Brent C.S."/>
            <person name="Walsh D."/>
            <person name="Lavine L.C."/>
        </authorList>
    </citation>
    <scope>NUCLEOTIDE SEQUENCE</scope>
</reference>
<gene>
    <name evidence="1" type="primary">ydbP</name>
    <name evidence="1" type="ORF">CM83_31078</name>
</gene>
<dbReference type="AlphaFoldDB" id="A0A0A9X6C1"/>
<proteinExistence type="predicted"/>
<sequence length="118" mass="13564">MHFLQNVLGQLLHRQKGATLATPSAIFVVTVLIHGEVAVVVKFHAPLADSNTEKDMFVGLILEEEHMFDVFLADCAQNFCVFNNSNVRVQFQTEFFLLLRRLEDFSKSIRDIWSFITF</sequence>
<protein>
    <submittedName>
        <fullName evidence="1">Thioredoxin-like protein ydbP</fullName>
    </submittedName>
</protein>
<organism evidence="1">
    <name type="scientific">Lygus hesperus</name>
    <name type="common">Western plant bug</name>
    <dbReference type="NCBI Taxonomy" id="30085"/>
    <lineage>
        <taxon>Eukaryota</taxon>
        <taxon>Metazoa</taxon>
        <taxon>Ecdysozoa</taxon>
        <taxon>Arthropoda</taxon>
        <taxon>Hexapoda</taxon>
        <taxon>Insecta</taxon>
        <taxon>Pterygota</taxon>
        <taxon>Neoptera</taxon>
        <taxon>Paraneoptera</taxon>
        <taxon>Hemiptera</taxon>
        <taxon>Heteroptera</taxon>
        <taxon>Panheteroptera</taxon>
        <taxon>Cimicomorpha</taxon>
        <taxon>Miridae</taxon>
        <taxon>Mirini</taxon>
        <taxon>Lygus</taxon>
    </lineage>
</organism>
<reference evidence="1" key="2">
    <citation type="submission" date="2014-07" db="EMBL/GenBank/DDBJ databases">
        <authorList>
            <person name="Hull J."/>
        </authorList>
    </citation>
    <scope>NUCLEOTIDE SEQUENCE</scope>
</reference>
<accession>A0A0A9X6C1</accession>
<name>A0A0A9X6C1_LYGHE</name>